<comment type="similarity">
    <text evidence="1">Belongs to the VPS13 family.</text>
</comment>
<feature type="region of interest" description="Disordered" evidence="4">
    <location>
        <begin position="1047"/>
        <end position="1069"/>
    </location>
</feature>
<feature type="compositionally biased region" description="Polar residues" evidence="4">
    <location>
        <begin position="2825"/>
        <end position="2835"/>
    </location>
</feature>
<dbReference type="InterPro" id="IPR015940">
    <property type="entry name" value="UBA"/>
</dbReference>
<dbReference type="Gene3D" id="1.10.8.10">
    <property type="entry name" value="DNA helicase RuvA subunit, C-terminal domain"/>
    <property type="match status" value="1"/>
</dbReference>
<sequence>MLEGLATWFLNNYLGKYLQNLNTDQLSDALRFLNSSLEVRSGLVGKISLRIPVSRIRSERWSISLEQVYIVTGPQRFETFDPSQDDQLNQELKLSALDGIEAEWRVQHDHQRTGGNYYPSYSSWMSYGTSFIGNIVENLQIQIRDVHIRYEDDISCPERPFACGFHLGSLSAQACDENGVPKFVHRDPRSAMALKLVELNDMSAYLISLTQRSDLYGNLSPEAMKEKMGFNPNSTHEFILNPVSAQAKLKRDCSERPLNSRKTPRVVCDLELDCIPLEITDEQYQCLITGGRSLHQLHKNRLFWKWRPCEPVHNHAGIWWRYAIACHMERIRDRNHVAQWSTVLEKASENVLYVEAFKSYLVNPVNLSAELKAVKDEQDEKRSFEELKALRNLAVFQLKQMTGGLDERPGSRDDNFFVDDDSPEEPIAQAPSLLQQYFPSWYSSSEAADTEITEKVDESIRSSHAAGLDASISPLEEEFIEGLADDIHIVPYKDLIFAQINFVLKRGSFKLFSKRSIYESLPRHDEKGNHLLFELEFNTVKLNCETRPRTRSYKFALSLGGMYLRDMITKESIFPLLISPLNEEGAPLNSRASTCLRNFEGIAKSFQSFLPKSASKATQETPLFLFHYETRPFGTKKVDGKLHISSQPLNIVYNPAVLYCLSEFFKIPDELNRSAQLSAKLRSAAYIRIEEAKQKTKEEFLKSLHSILDGHNSGRRNWDILCELSAPQIIIPEHFVNKEALIMVIDLGKFHFSNDKGPQGGMSDKSAPEDQVKANEGEDEEDEEFCTPASSPGSPLQQPAKASTEQDFNKLDPDLMESTVMSKMYDRFTMSMKGMQVIIGRVKDNWRSAHLRGSSLLHVLDKFSISLMIDIRVVAANDPQMPSFVISGTLPKLNMHVNEDKIHSLERMTRLLILGDAEQEETSKMSAACQTDDLLDTPMSSPNEEEEIGNLFSDWNSKTSEVNPASTLLLIQFCVSDLAVELQSQGKSIVELQVTGVKACLTKRPFDTNITLSVMSLLVVDALQTFGRDFELLVASHRHVMVDSLSGSLRGSEPVSPMSPSSPDPHHRSLEESALDIKRVLSSLQSRDKRATSPPVKYPHSPRHMTSPPSFVSPHSNRRQVHCSPSSVGLETSTEAEALIMVDILIISPNCPNIDPDEYGNRERHQIVSIHFNSLDVIANQETIIELLAFFKRVLPSVGRPSRNRRTVPTTSDCACQTEGSVNRFGSLTCLDSTNPSKTATISAFSTPNIFHESNAFESSKIETRLELRADFQRLNILLLRAKTGKRIGTFLLTEASIHSVLSKAINVSGSLGGMQVMNLLSGSTLHQKIISVGKDPMIDDSNKGFIHAQIYALGEGNEEKKALTFSISQRTDCASGFQSYLGTPMKESTSFQATNSMASDRLNIDLNIKMAAVCYVHSASFLNELNSCATDFKLYISNLAHSIRMAATEIALGIVHRRSEAISHQATMDEYFGTLPKAKGGASFQAPDYYPSLERGARITAPAPTPRHESKANYEFDLHLDMVMESPVIVIPRQEWSFEVLVAHLGEISVSNEIIQGYALQDEVGLPHDTQRADRVEVTVTDMSLHSLNLTEKYARYAKDPLNLLSQFRHLLAQELYACKSKGALPIWHDTAIDLRIDRIERFNSKMPESESFQSFQFHGSEHFSESGFRNNSSSESVFHVKGKVTNPLKLSLYRSQYELLQDGVKNMAPPEQISDPEADLDDSEIPRKPSFNIGLDPPSGNAEEPSEIEGSFEVPQLILELRGDLVNSISEGDTLVRLKFQDFAVFYDKTELYKNSIEIALKSVLMEDLQLDEGSKHRFLMSSSFKDQSQTNYRGFSRPDYGLSTSCPDFWFHNDIHTHGTSLPDNLDPKVVIGAEKPHPKMKHRKRPQNLKIENDNPLTPPPSAVSSKNSPIFNDFIKRDLQNEDNLIHIKVLNIDKRGPDYYKKYKCTNRFVDVNFNTLDIIFNLETWVMVLDFFGIGAGPSKDTSSAPPITRRAQEYERSKRTKESNTTLEEDFNMEINIKVIHLSLILNKPEYEVASAGVRNFVSCLYFRDGNFSIDGKLEQFSLKDLTPHNSRYKDRFLSRGGEQVLTFHFFKYTQDDEKLSRPYDASLKLRMASVTYVHTHRFYSEILVFFNQFHVHQSVMNSMRDVAAGGAVKDLAGRGTRIKLDIEAGSPLILLPMSSSSSKILSVDLGFLEIRNTFKFSGEEGTISRETLASCTSHEVLGRRSRGTSKTSRSTARSPDSSGGRSANSPLRRRRPSSRQRRKDEESSAQMKVKKCLLDVMNVHMRKATLRTAERLSAFTDDDALAKEDILVGSFIVRPQSKPLLKETFELKLQVERNLDKAFSHRVPDTSVKGVLSKLHLAVDQDQYTMIRGLLAYNFGEPLDDLNFETAASEQIHPLSGQTWTGMFMEFELQDVILDLLQHHGNPSRSVQESGLARVSFIQSRLIFEGSSDSTTDVDLVSQEILLSDLRFADYPANKKSNVFSKILYPMEVVERRNPMQAEVHFRATPNFNQFTVLLNNMRLMCIFDWWIKVLDFISKSTQNPRTFLEERNPESNEVTVTSSQPTISRSFLDQEPIYPTAGVISRRAPIVDCSGPVFELKLNITESETIIVADSSKSDTSTVILRSTTVVTYRPDMVNRPFSCNLNNAEVFSCILGREEESSLSIIDPVTINLDIGARNGGAGTSKGLADFTGSVGDERTAEVHLQQINIRLSYNDWLMFMAIMDSFPKQAREAIYGKQESRRDGSNDTEPFFHEPMNVQSQIHQLANLGFRREDCATALKAKRGQLNEAALWLIENASSDSGSKRKFPDHSSKSSTEASNDVSSYLDGSPISFSSFELKASSVNICIIDDCKDADVPLLETTLRQLHLTHGFAGKGKASTQVSGSYYNRALSAWEPFLEPWAAQLTWELKRVGTNGQKLAMHMTTSDSINFNLTSTLVDLYQVVKENWTEDLQKANSRLENLKARGPESRHRMAFVPYALINNTGSVLWFCTQARNTGTQFGANQSRVSRGFEAKWIQVEPGETAQFTFENRGKLRHTHTHDVKIHQVIIKVHGWLEISPVSVDRVGTYFRKAKPIPAADSDEDLPPARIVCDVRLEGSARKLIAVRSALQVANVLPHPMDLKLETSLSKSNDVLEIQLHPGEIRPIPLTYVWSRIYAKPSTGNVSQWQYCEEPVNWFKIMTKQDNSLDVRTSSKVWRQHSEKYRFCVAIERENYPIENTIRRTSEERIAPAPSSWIQPAHKISFVSPIVVVNLLPCHLMLKNMVGNLVKSNIAPGKEHFLPVDISQQIVLHLSLDQYPKGSDLIVPPNSCNFEARIKLTDQEDRPLFLQVRVIMVYHGAVKISVYAPIWLVNKTGIPLIFKQEGSSSEAAGQDVEHEVGRMGAPLLFSFLEREGNHAIMIRVGKDLHPQGKTTWCKHFYIQLGARVRKLRVIPPDQRAEWVYIIGIEVRLGKGRYRDTFIVTLAPRFQIHNQTQYTILLAQKRYAATFTDLEAKATHLEAMPNATLSFHWPRLDMEQLLCIRLIEMKDGQWSGGFFIEGVNSFHVSIRDNNNLCVFIRVEIGLIGATYSIIFADSGNFPPPFRIDNFSEVSITYYQNGIHGQGMHQCAKPRHSLPYAWDEPTLPPELTIVPPGGVTYNFNMNLIGNGCQVTYENFIYIAMSGTFQKSPRNPRSTDGSDVESMELVLDVEGTKVILAKKEAGKRSQLWRMTSQGLLQHEGSSAPQDPKKSPEVTMRNILVLDISGHAVQPKHCVPLMLRKPDERRKLTQYWRFTKDGRMMCDHHGLYVQAQDGFLGLQQGNNVVLGPPSSVCYTRNPNGIPLEQAIDRHRLRPGSGFLSVKVTTDGPTRVLEITDEKQNRVYAQLEERDWQLIQENERPTLIVPGNIPRKDSRQEASQGREFQIVIEAKKGVGLSLVCRNPPEELLYAFMTNVVVDYQSSCLQTVLDGSVQHIQIDNQLHSAQIPILLYLSPMSKNDDHRHLPAIHFTSKKSLSKTENAVIYKHLMVTVRNMTINLEEELLCRVLKFAGITRSDLEMERLDESASEAQRALIASTTSATRYYFGTLKLALNQVKLSVIKSNKLAPDLQAVKRKLGLSLITFEDANIELDPFVLVHPFETINFLTNRVIKHYQDELLSQAVLILGSTDFLGNPLGFLNDLTEGVSGLVIDGNVTGLIRNVAHGAANSAAKVTGTLSSGLSRVTLEERYDERRLMIRRKKGERGKEHLVAGLKGFGFGMLGGLTSVVTETYDGVANDGITGLFTGLGWGLIGTISKPAIGVLDLATGAATAVRESSKSAFKQLPPKIRPARVVVGPGGSMPVYSEFDAQGQELMYRLCLNGRDDFETYVAHQILTPGDEDLQIMITSDRVIVFSCPGNSRDAKILLIVSLSQLCHARAVVETKDTKDKHYIEMKIANQTIDPSESMFMDDGDSKRPQVFCASDKLAAAVSQQINYAKVMFEERIQAVIEDVNLDEQ</sequence>
<evidence type="ECO:0000256" key="1">
    <source>
        <dbReference type="ARBA" id="ARBA00006545"/>
    </source>
</evidence>
<feature type="domain" description="UBA" evidence="5">
    <location>
        <begin position="2767"/>
        <end position="2808"/>
    </location>
</feature>
<feature type="region of interest" description="Disordered" evidence="4">
    <location>
        <begin position="1084"/>
        <end position="1128"/>
    </location>
</feature>
<feature type="compositionally biased region" description="Low complexity" evidence="4">
    <location>
        <begin position="2237"/>
        <end position="2247"/>
    </location>
</feature>
<gene>
    <name evidence="6" type="ORF">TCAL_03981</name>
</gene>
<feature type="compositionally biased region" description="Polar residues" evidence="4">
    <location>
        <begin position="788"/>
        <end position="806"/>
    </location>
</feature>
<feature type="compositionally biased region" description="Basic and acidic residues" evidence="4">
    <location>
        <begin position="1998"/>
        <end position="2010"/>
    </location>
</feature>
<feature type="region of interest" description="Disordered" evidence="4">
    <location>
        <begin position="2227"/>
        <end position="2280"/>
    </location>
</feature>
<evidence type="ECO:0000313" key="6">
    <source>
        <dbReference type="EMBL" id="TRY62990.1"/>
    </source>
</evidence>
<feature type="region of interest" description="Disordered" evidence="4">
    <location>
        <begin position="755"/>
        <end position="810"/>
    </location>
</feature>
<evidence type="ECO:0000259" key="5">
    <source>
        <dbReference type="PROSITE" id="PS50030"/>
    </source>
</evidence>
<dbReference type="GO" id="GO:0007005">
    <property type="term" value="P:mitochondrion organization"/>
    <property type="evidence" value="ECO:0007669"/>
    <property type="project" value="TreeGrafter"/>
</dbReference>
<feature type="compositionally biased region" description="Low complexity" evidence="4">
    <location>
        <begin position="1052"/>
        <end position="1061"/>
    </location>
</feature>
<dbReference type="OMA" id="IEFVMDQ"/>
<accession>A0A553NC18</accession>
<feature type="compositionally biased region" description="Basic and acidic residues" evidence="4">
    <location>
        <begin position="766"/>
        <end position="776"/>
    </location>
</feature>
<feature type="compositionally biased region" description="Basic residues" evidence="4">
    <location>
        <begin position="2260"/>
        <end position="2270"/>
    </location>
</feature>
<evidence type="ECO:0000256" key="4">
    <source>
        <dbReference type="SAM" id="MobiDB-lite"/>
    </source>
</evidence>
<evidence type="ECO:0000256" key="3">
    <source>
        <dbReference type="ARBA" id="ARBA00023055"/>
    </source>
</evidence>
<dbReference type="GO" id="GO:0006869">
    <property type="term" value="P:lipid transport"/>
    <property type="evidence" value="ECO:0007669"/>
    <property type="project" value="UniProtKB-KW"/>
</dbReference>
<dbReference type="InterPro" id="IPR026854">
    <property type="entry name" value="VPS13_N"/>
</dbReference>
<feature type="compositionally biased region" description="Basic residues" evidence="4">
    <location>
        <begin position="1882"/>
        <end position="1891"/>
    </location>
</feature>
<dbReference type="PANTHER" id="PTHR16166:SF141">
    <property type="entry name" value="INTERMEMBRANE LIPID TRANSFER PROTEIN VPS13D"/>
    <property type="match status" value="1"/>
</dbReference>
<evidence type="ECO:0000313" key="7">
    <source>
        <dbReference type="Proteomes" id="UP000318571"/>
    </source>
</evidence>
<dbReference type="CDD" id="cd14306">
    <property type="entry name" value="UBA_VP13D"/>
    <property type="match status" value="1"/>
</dbReference>
<dbReference type="InterPro" id="IPR009543">
    <property type="entry name" value="VPS13_VAB"/>
</dbReference>
<proteinExistence type="inferred from homology"/>
<dbReference type="GO" id="GO:0045053">
    <property type="term" value="P:protein retention in Golgi apparatus"/>
    <property type="evidence" value="ECO:0007669"/>
    <property type="project" value="TreeGrafter"/>
</dbReference>
<feature type="compositionally biased region" description="Basic and acidic residues" evidence="4">
    <location>
        <begin position="2814"/>
        <end position="2824"/>
    </location>
</feature>
<dbReference type="PROSITE" id="PS50030">
    <property type="entry name" value="UBA"/>
    <property type="match status" value="1"/>
</dbReference>
<protein>
    <recommendedName>
        <fullName evidence="5">UBA domain-containing protein</fullName>
    </recommendedName>
</protein>
<reference evidence="6 7" key="1">
    <citation type="journal article" date="2018" name="Nat. Ecol. Evol.">
        <title>Genomic signatures of mitonuclear coevolution across populations of Tigriopus californicus.</title>
        <authorList>
            <person name="Barreto F.S."/>
            <person name="Watson E.T."/>
            <person name="Lima T.G."/>
            <person name="Willett C.S."/>
            <person name="Edmands S."/>
            <person name="Li W."/>
            <person name="Burton R.S."/>
        </authorList>
    </citation>
    <scope>NUCLEOTIDE SEQUENCE [LARGE SCALE GENOMIC DNA]</scope>
    <source>
        <strain evidence="6 7">San Diego</strain>
    </source>
</reference>
<keyword evidence="2" id="KW-0813">Transport</keyword>
<dbReference type="Proteomes" id="UP000318571">
    <property type="component" value="Chromosome 10"/>
</dbReference>
<dbReference type="Pfam" id="PF12624">
    <property type="entry name" value="VPS13_N"/>
    <property type="match status" value="1"/>
</dbReference>
<dbReference type="Pfam" id="PF25033">
    <property type="entry name" value="VPS13_M"/>
    <property type="match status" value="2"/>
</dbReference>
<dbReference type="InterPro" id="IPR056747">
    <property type="entry name" value="VPS13-like_M"/>
</dbReference>
<dbReference type="InterPro" id="IPR041969">
    <property type="entry name" value="VP13D_UBA"/>
</dbReference>
<feature type="region of interest" description="Disordered" evidence="4">
    <location>
        <begin position="1986"/>
        <end position="2012"/>
    </location>
</feature>
<dbReference type="SUPFAM" id="SSF50370">
    <property type="entry name" value="Ricin B-like lectins"/>
    <property type="match status" value="1"/>
</dbReference>
<dbReference type="SMART" id="SM00165">
    <property type="entry name" value="UBA"/>
    <property type="match status" value="1"/>
</dbReference>
<dbReference type="InterPro" id="IPR009060">
    <property type="entry name" value="UBA-like_sf"/>
</dbReference>
<dbReference type="InterPro" id="IPR026847">
    <property type="entry name" value="VPS13"/>
</dbReference>
<dbReference type="GO" id="GO:0006623">
    <property type="term" value="P:protein targeting to vacuole"/>
    <property type="evidence" value="ECO:0007669"/>
    <property type="project" value="TreeGrafter"/>
</dbReference>
<dbReference type="Pfam" id="PF25036">
    <property type="entry name" value="VPS13_VAB"/>
    <property type="match status" value="1"/>
</dbReference>
<keyword evidence="3" id="KW-0445">Lipid transport</keyword>
<organism evidence="6 7">
    <name type="scientific">Tigriopus californicus</name>
    <name type="common">Marine copepod</name>
    <dbReference type="NCBI Taxonomy" id="6832"/>
    <lineage>
        <taxon>Eukaryota</taxon>
        <taxon>Metazoa</taxon>
        <taxon>Ecdysozoa</taxon>
        <taxon>Arthropoda</taxon>
        <taxon>Crustacea</taxon>
        <taxon>Multicrustacea</taxon>
        <taxon>Hexanauplia</taxon>
        <taxon>Copepoda</taxon>
        <taxon>Harpacticoida</taxon>
        <taxon>Harpacticidae</taxon>
        <taxon>Tigriopus</taxon>
    </lineage>
</organism>
<dbReference type="PANTHER" id="PTHR16166">
    <property type="entry name" value="VACUOLAR PROTEIN SORTING-ASSOCIATED PROTEIN VPS13"/>
    <property type="match status" value="1"/>
</dbReference>
<comment type="caution">
    <text evidence="6">The sequence shown here is derived from an EMBL/GenBank/DDBJ whole genome shotgun (WGS) entry which is preliminary data.</text>
</comment>
<dbReference type="CDD" id="cd23453">
    <property type="entry name" value="beta-trefoil_Ricin_VPS13D"/>
    <property type="match status" value="1"/>
</dbReference>
<name>A0A553NC18_TIGCA</name>
<feature type="region of interest" description="Disordered" evidence="4">
    <location>
        <begin position="2811"/>
        <end position="2835"/>
    </location>
</feature>
<evidence type="ECO:0000256" key="2">
    <source>
        <dbReference type="ARBA" id="ARBA00022448"/>
    </source>
</evidence>
<dbReference type="EMBL" id="VCGU01000458">
    <property type="protein sequence ID" value="TRY62990.1"/>
    <property type="molecule type" value="Genomic_DNA"/>
</dbReference>
<dbReference type="InterPro" id="IPR035992">
    <property type="entry name" value="Ricin_B-like_lectins"/>
</dbReference>
<feature type="region of interest" description="Disordered" evidence="4">
    <location>
        <begin position="1881"/>
        <end position="1912"/>
    </location>
</feature>
<keyword evidence="7" id="KW-1185">Reference proteome</keyword>
<dbReference type="SUPFAM" id="SSF46934">
    <property type="entry name" value="UBA-like"/>
    <property type="match status" value="1"/>
</dbReference>